<gene>
    <name evidence="1" type="ORF">CRECT_2385</name>
</gene>
<protein>
    <submittedName>
        <fullName evidence="1">Uncharacterized protein</fullName>
    </submittedName>
</protein>
<dbReference type="KEGG" id="crx:CRECT_2385"/>
<evidence type="ECO:0000313" key="1">
    <source>
        <dbReference type="EMBL" id="QCD47967.1"/>
    </source>
</evidence>
<proteinExistence type="predicted"/>
<dbReference type="AlphaFoldDB" id="A0A6G5QQT4"/>
<dbReference type="RefSeq" id="WP_039887924.1">
    <property type="nucleotide sequence ID" value="NZ_CP012543.1"/>
</dbReference>
<reference evidence="1 2" key="1">
    <citation type="submission" date="2016-07" db="EMBL/GenBank/DDBJ databases">
        <title>Comparative genomics of the Campylobacter concisus group.</title>
        <authorList>
            <person name="Miller W.G."/>
            <person name="Yee E."/>
            <person name="Chapman M.H."/>
            <person name="Huynh S."/>
            <person name="Bono J.L."/>
            <person name="On S.L.W."/>
            <person name="StLeger J."/>
            <person name="Foster G."/>
            <person name="Parker C.T."/>
        </authorList>
    </citation>
    <scope>NUCLEOTIDE SEQUENCE [LARGE SCALE GENOMIC DNA]</scope>
    <source>
        <strain evidence="1 2">ATCC 33238</strain>
    </source>
</reference>
<dbReference type="EMBL" id="CP012543">
    <property type="protein sequence ID" value="QCD47967.1"/>
    <property type="molecule type" value="Genomic_DNA"/>
</dbReference>
<accession>A0A6G5QQT4</accession>
<name>A0A6G5QQT4_CAMRE</name>
<sequence length="119" mass="13412">MNNDKQELYSTMIRDLLGISIPPEKINEKVEKELHDFIDKVSRCSEITSRSFEYLASILPILFASASLILDAHDILEAVAEFEGELQGAKKGFIGCYFVLKNQYIQRIQGAVAGIEVFK</sequence>
<evidence type="ECO:0000313" key="2">
    <source>
        <dbReference type="Proteomes" id="UP000502377"/>
    </source>
</evidence>
<organism evidence="1 2">
    <name type="scientific">Campylobacter rectus</name>
    <name type="common">Wolinella recta</name>
    <dbReference type="NCBI Taxonomy" id="203"/>
    <lineage>
        <taxon>Bacteria</taxon>
        <taxon>Pseudomonadati</taxon>
        <taxon>Campylobacterota</taxon>
        <taxon>Epsilonproteobacteria</taxon>
        <taxon>Campylobacterales</taxon>
        <taxon>Campylobacteraceae</taxon>
        <taxon>Campylobacter</taxon>
    </lineage>
</organism>
<dbReference type="Proteomes" id="UP000502377">
    <property type="component" value="Chromosome"/>
</dbReference>